<keyword evidence="3" id="KW-1185">Reference proteome</keyword>
<comment type="caution">
    <text evidence="2">The sequence shown here is derived from an EMBL/GenBank/DDBJ whole genome shotgun (WGS) entry which is preliminary data.</text>
</comment>
<dbReference type="EMBL" id="JBHTLS010000124">
    <property type="protein sequence ID" value="MFD1105414.1"/>
    <property type="molecule type" value="Genomic_DNA"/>
</dbReference>
<reference evidence="3" key="1">
    <citation type="journal article" date="2019" name="Int. J. Syst. Evol. Microbiol.">
        <title>The Global Catalogue of Microorganisms (GCM) 10K type strain sequencing project: providing services to taxonomists for standard genome sequencing and annotation.</title>
        <authorList>
            <consortium name="The Broad Institute Genomics Platform"/>
            <consortium name="The Broad Institute Genome Sequencing Center for Infectious Disease"/>
            <person name="Wu L."/>
            <person name="Ma J."/>
        </authorList>
    </citation>
    <scope>NUCLEOTIDE SEQUENCE [LARGE SCALE GENOMIC DNA]</scope>
    <source>
        <strain evidence="3">CCUG 54329</strain>
    </source>
</reference>
<dbReference type="Pfam" id="PF12728">
    <property type="entry name" value="HTH_17"/>
    <property type="match status" value="1"/>
</dbReference>
<dbReference type="InterPro" id="IPR041657">
    <property type="entry name" value="HTH_17"/>
</dbReference>
<evidence type="ECO:0000259" key="1">
    <source>
        <dbReference type="Pfam" id="PF12728"/>
    </source>
</evidence>
<proteinExistence type="predicted"/>
<gene>
    <name evidence="2" type="ORF">ACFQ24_11110</name>
</gene>
<protein>
    <submittedName>
        <fullName evidence="2">Helix-turn-helix transcriptional regulator</fullName>
    </submittedName>
</protein>
<dbReference type="InterPro" id="IPR009061">
    <property type="entry name" value="DNA-bd_dom_put_sf"/>
</dbReference>
<feature type="domain" description="Helix-turn-helix" evidence="1">
    <location>
        <begin position="51"/>
        <end position="97"/>
    </location>
</feature>
<evidence type="ECO:0000313" key="2">
    <source>
        <dbReference type="EMBL" id="MFD1105414.1"/>
    </source>
</evidence>
<accession>A0ABW3P273</accession>
<dbReference type="RefSeq" id="WP_342747278.1">
    <property type="nucleotide sequence ID" value="NZ_JBHTLS010000124.1"/>
</dbReference>
<dbReference type="Proteomes" id="UP001597203">
    <property type="component" value="Unassembled WGS sequence"/>
</dbReference>
<name>A0ABW3P273_9SPHN</name>
<sequence>MHRFSTLPAAARLGQLGATAAMGRTTPAPDPNIMDDDAAARAKAARESCPFLTAKQTAFHLGIARSTLKAMRLAGKGPRCRRHGRTWRYHIDDIEAWSAANARGGDHG</sequence>
<evidence type="ECO:0000313" key="3">
    <source>
        <dbReference type="Proteomes" id="UP001597203"/>
    </source>
</evidence>
<dbReference type="SUPFAM" id="SSF46955">
    <property type="entry name" value="Putative DNA-binding domain"/>
    <property type="match status" value="1"/>
</dbReference>
<organism evidence="2 3">
    <name type="scientific">Sphingobium olei</name>
    <dbReference type="NCBI Taxonomy" id="420955"/>
    <lineage>
        <taxon>Bacteria</taxon>
        <taxon>Pseudomonadati</taxon>
        <taxon>Pseudomonadota</taxon>
        <taxon>Alphaproteobacteria</taxon>
        <taxon>Sphingomonadales</taxon>
        <taxon>Sphingomonadaceae</taxon>
        <taxon>Sphingobium</taxon>
    </lineage>
</organism>